<feature type="domain" description="Fumarylacetoacetase-like C-terminal" evidence="3">
    <location>
        <begin position="81"/>
        <end position="286"/>
    </location>
</feature>
<dbReference type="GeneID" id="18474242"/>
<dbReference type="InterPro" id="IPR011234">
    <property type="entry name" value="Fumarylacetoacetase-like_C"/>
</dbReference>
<keyword evidence="5" id="KW-1185">Reference proteome</keyword>
<dbReference type="Pfam" id="PF01557">
    <property type="entry name" value="FAA_hydrolase"/>
    <property type="match status" value="1"/>
</dbReference>
<dbReference type="GO" id="GO:0046872">
    <property type="term" value="F:metal ion binding"/>
    <property type="evidence" value="ECO:0007669"/>
    <property type="project" value="UniProtKB-KW"/>
</dbReference>
<gene>
    <name evidence="4" type="ORF">WALSEDRAFT_60910</name>
</gene>
<dbReference type="FunFam" id="3.90.850.10:FF:000002">
    <property type="entry name" value="2-hydroxyhepta-2,4-diene-1,7-dioate isomerase"/>
    <property type="match status" value="1"/>
</dbReference>
<dbReference type="SUPFAM" id="SSF56529">
    <property type="entry name" value="FAH"/>
    <property type="match status" value="1"/>
</dbReference>
<dbReference type="Gene3D" id="3.90.850.10">
    <property type="entry name" value="Fumarylacetoacetase-like, C-terminal domain"/>
    <property type="match status" value="1"/>
</dbReference>
<proteinExistence type="inferred from homology"/>
<dbReference type="Proteomes" id="UP000005242">
    <property type="component" value="Unassembled WGS sequence"/>
</dbReference>
<dbReference type="PANTHER" id="PTHR11820">
    <property type="entry name" value="ACYLPYRUVASE"/>
    <property type="match status" value="1"/>
</dbReference>
<dbReference type="OrthoDB" id="411064at2759"/>
<dbReference type="HOGENOM" id="CLU_028458_2_1_1"/>
<dbReference type="OMA" id="NRRTDYP"/>
<sequence>MSAIRCWKRLIRFVAKEDGRIYLGEPLSADIDVGLSKNIQADILNTNSALTATLRTGDIKTVSKLLSPLSFDEVPTSRFLGLNYRDHAEECKLKIPTQPILFYKPSTALAGPGDAIPIPRVCQPSDEHLVDYEAEFIAVIGRAAKNVSKKDALNYILGYSIGNDVSTRKHQFGSSQWGFSKSFDGSAPWGPALVSADEITDPQNIPIGTKLNGTIMQNSSTLKQIFSLAETIAFLSQGTTLLPGSLIWTGTPMGVGFTRNPPAYLKHGDKVEIFSNNQIGTLVNNVANDE</sequence>
<dbReference type="InterPro" id="IPR036663">
    <property type="entry name" value="Fumarylacetoacetase_C_sf"/>
</dbReference>
<evidence type="ECO:0000259" key="3">
    <source>
        <dbReference type="Pfam" id="PF01557"/>
    </source>
</evidence>
<evidence type="ECO:0000256" key="2">
    <source>
        <dbReference type="ARBA" id="ARBA00022723"/>
    </source>
</evidence>
<name>I4Y8Y3_WALMC</name>
<protein>
    <recommendedName>
        <fullName evidence="3">Fumarylacetoacetase-like C-terminal domain-containing protein</fullName>
    </recommendedName>
</protein>
<dbReference type="STRING" id="671144.I4Y8Y3"/>
<dbReference type="EMBL" id="JH668239">
    <property type="protein sequence ID" value="EIM20425.1"/>
    <property type="molecule type" value="Genomic_DNA"/>
</dbReference>
<comment type="similarity">
    <text evidence="1">Belongs to the FAH family.</text>
</comment>
<dbReference type="AlphaFoldDB" id="I4Y8Y3"/>
<dbReference type="GO" id="GO:0050163">
    <property type="term" value="F:oxaloacetate tautomerase activity"/>
    <property type="evidence" value="ECO:0007669"/>
    <property type="project" value="UniProtKB-ARBA"/>
</dbReference>
<reference evidence="4 5" key="1">
    <citation type="journal article" date="2012" name="Fungal Genet. Biol.">
        <title>The genome of the xerotolerant mold Wallemia sebi reveals adaptations to osmotic stress and suggests cryptic sexual reproduction.</title>
        <authorList>
            <person name="Padamsee M."/>
            <person name="Kumar T.K.A."/>
            <person name="Riley R."/>
            <person name="Binder M."/>
            <person name="Boyd A."/>
            <person name="Calvo A.M."/>
            <person name="Furukawa K."/>
            <person name="Hesse C."/>
            <person name="Hohmann S."/>
            <person name="James T.Y."/>
            <person name="LaButti K."/>
            <person name="Lapidus A."/>
            <person name="Lindquist E."/>
            <person name="Lucas S."/>
            <person name="Miller K."/>
            <person name="Shantappa S."/>
            <person name="Grigoriev I.V."/>
            <person name="Hibbett D.S."/>
            <person name="McLaughlin D.J."/>
            <person name="Spatafora J.W."/>
            <person name="Aime M.C."/>
        </authorList>
    </citation>
    <scope>NUCLEOTIDE SEQUENCE [LARGE SCALE GENOMIC DNA]</scope>
    <source>
        <strain evidence="5">ATCC MYA-4683 / CBS 633.66</strain>
    </source>
</reference>
<dbReference type="InParanoid" id="I4Y8Y3"/>
<dbReference type="GO" id="GO:0018773">
    <property type="term" value="F:acetylpyruvate hydrolase activity"/>
    <property type="evidence" value="ECO:0007669"/>
    <property type="project" value="TreeGrafter"/>
</dbReference>
<organism evidence="4 5">
    <name type="scientific">Wallemia mellicola (strain ATCC MYA-4683 / CBS 633.66)</name>
    <name type="common">Wallemia sebi (CBS 633.66)</name>
    <dbReference type="NCBI Taxonomy" id="671144"/>
    <lineage>
        <taxon>Eukaryota</taxon>
        <taxon>Fungi</taxon>
        <taxon>Dikarya</taxon>
        <taxon>Basidiomycota</taxon>
        <taxon>Wallemiomycotina</taxon>
        <taxon>Wallemiomycetes</taxon>
        <taxon>Wallemiales</taxon>
        <taxon>Wallemiaceae</taxon>
        <taxon>Wallemia</taxon>
    </lineage>
</organism>
<evidence type="ECO:0000313" key="4">
    <source>
        <dbReference type="EMBL" id="EIM20425.1"/>
    </source>
</evidence>
<dbReference type="GO" id="GO:0006107">
    <property type="term" value="P:oxaloacetate metabolic process"/>
    <property type="evidence" value="ECO:0007669"/>
    <property type="project" value="UniProtKB-ARBA"/>
</dbReference>
<dbReference type="RefSeq" id="XP_006959451.1">
    <property type="nucleotide sequence ID" value="XM_006959389.1"/>
</dbReference>
<dbReference type="KEGG" id="wse:WALSEDRAFT_60910"/>
<dbReference type="eggNOG" id="KOG1535">
    <property type="taxonomic scope" value="Eukaryota"/>
</dbReference>
<accession>I4Y8Y3</accession>
<keyword evidence="2" id="KW-0479">Metal-binding</keyword>
<evidence type="ECO:0000313" key="5">
    <source>
        <dbReference type="Proteomes" id="UP000005242"/>
    </source>
</evidence>
<evidence type="ECO:0000256" key="1">
    <source>
        <dbReference type="ARBA" id="ARBA00010211"/>
    </source>
</evidence>
<dbReference type="PANTHER" id="PTHR11820:SF7">
    <property type="entry name" value="ACYLPYRUVASE FAHD1, MITOCHONDRIAL"/>
    <property type="match status" value="1"/>
</dbReference>